<protein>
    <submittedName>
        <fullName evidence="1">Uncharacterized protein</fullName>
    </submittedName>
</protein>
<gene>
    <name evidence="1" type="ORF">QJ048_09310</name>
</gene>
<evidence type="ECO:0000313" key="1">
    <source>
        <dbReference type="EMBL" id="MDI3319968.1"/>
    </source>
</evidence>
<dbReference type="EMBL" id="JASBRG010000005">
    <property type="protein sequence ID" value="MDI3319968.1"/>
    <property type="molecule type" value="Genomic_DNA"/>
</dbReference>
<organism evidence="1 2">
    <name type="scientific">Pinibacter soli</name>
    <dbReference type="NCBI Taxonomy" id="3044211"/>
    <lineage>
        <taxon>Bacteria</taxon>
        <taxon>Pseudomonadati</taxon>
        <taxon>Bacteroidota</taxon>
        <taxon>Chitinophagia</taxon>
        <taxon>Chitinophagales</taxon>
        <taxon>Chitinophagaceae</taxon>
        <taxon>Pinibacter</taxon>
    </lineage>
</organism>
<dbReference type="Proteomes" id="UP001226434">
    <property type="component" value="Unassembled WGS sequence"/>
</dbReference>
<proteinExistence type="predicted"/>
<dbReference type="RefSeq" id="WP_282334068.1">
    <property type="nucleotide sequence ID" value="NZ_JASBRG010000005.1"/>
</dbReference>
<keyword evidence="2" id="KW-1185">Reference proteome</keyword>
<comment type="caution">
    <text evidence="1">The sequence shown here is derived from an EMBL/GenBank/DDBJ whole genome shotgun (WGS) entry which is preliminary data.</text>
</comment>
<name>A0ABT6RBL9_9BACT</name>
<sequence>MTLLDFSNKFVFQFLFFRLARVIDERRVYYSLMFFVIPLTGYNKDFRFVGGKKQFVRITKGLAIKNK</sequence>
<evidence type="ECO:0000313" key="2">
    <source>
        <dbReference type="Proteomes" id="UP001226434"/>
    </source>
</evidence>
<reference evidence="1 2" key="1">
    <citation type="submission" date="2023-05" db="EMBL/GenBank/DDBJ databases">
        <title>Genome sequence of Pinibacter sp. MAH-24.</title>
        <authorList>
            <person name="Huq M.A."/>
        </authorList>
    </citation>
    <scope>NUCLEOTIDE SEQUENCE [LARGE SCALE GENOMIC DNA]</scope>
    <source>
        <strain evidence="1 2">MAH-24</strain>
    </source>
</reference>
<accession>A0ABT6RBL9</accession>